<name>A0A7W6ENQ9_9BACT</name>
<dbReference type="RefSeq" id="WP_183971596.1">
    <property type="nucleotide sequence ID" value="NZ_JACIBY010000001.1"/>
</dbReference>
<comment type="caution">
    <text evidence="1">The sequence shown here is derived from an EMBL/GenBank/DDBJ whole genome shotgun (WGS) entry which is preliminary data.</text>
</comment>
<evidence type="ECO:0000313" key="2">
    <source>
        <dbReference type="Proteomes" id="UP000541352"/>
    </source>
</evidence>
<accession>A0A7W6ENQ9</accession>
<organism evidence="1 2">
    <name type="scientific">Runella defluvii</name>
    <dbReference type="NCBI Taxonomy" id="370973"/>
    <lineage>
        <taxon>Bacteria</taxon>
        <taxon>Pseudomonadati</taxon>
        <taxon>Bacteroidota</taxon>
        <taxon>Cytophagia</taxon>
        <taxon>Cytophagales</taxon>
        <taxon>Spirosomataceae</taxon>
        <taxon>Runella</taxon>
    </lineage>
</organism>
<evidence type="ECO:0000313" key="1">
    <source>
        <dbReference type="EMBL" id="MBB3836835.1"/>
    </source>
</evidence>
<protein>
    <submittedName>
        <fullName evidence="1">Uncharacterized protein</fullName>
    </submittedName>
</protein>
<proteinExistence type="predicted"/>
<dbReference type="EMBL" id="JACIBY010000001">
    <property type="protein sequence ID" value="MBB3836835.1"/>
    <property type="molecule type" value="Genomic_DNA"/>
</dbReference>
<reference evidence="1 2" key="1">
    <citation type="submission" date="2020-08" db="EMBL/GenBank/DDBJ databases">
        <title>Genomic Encyclopedia of Type Strains, Phase IV (KMG-IV): sequencing the most valuable type-strain genomes for metagenomic binning, comparative biology and taxonomic classification.</title>
        <authorList>
            <person name="Goeker M."/>
        </authorList>
    </citation>
    <scope>NUCLEOTIDE SEQUENCE [LARGE SCALE GENOMIC DNA]</scope>
    <source>
        <strain evidence="1 2">DSM 17976</strain>
    </source>
</reference>
<dbReference type="AlphaFoldDB" id="A0A7W6ENQ9"/>
<sequence length="284" mass="32644">MTLCIAWKNGNNIRFSSDSRFSIDDDHYADIGIKVMQIPVIIKNPTPVETGIEEIIYNHKLGMCYCRDTTNAFLIKETIAEVLQNLQLLPGYTDFSLRGICNVIVKFLENTSDHLRDGMDWDPDVEFLIGGYCPENLRVMVYKFQLVDYGDHFETMCDEVLEDDNDMIIMGSGTDKAEELITAGNIQPGNKLLKVLRDVCNDDSVPSVGGHIQYGQFDNNDFRILGVNDYKILPDGQIEYIYAYRGTVFYKDKFEANENDYHIATNFIMPFQDEIDEYWRQQGI</sequence>
<dbReference type="Proteomes" id="UP000541352">
    <property type="component" value="Unassembled WGS sequence"/>
</dbReference>
<keyword evidence="2" id="KW-1185">Reference proteome</keyword>
<gene>
    <name evidence="1" type="ORF">FHS57_000817</name>
</gene>